<proteinExistence type="predicted"/>
<dbReference type="EMBL" id="ADLT01000022">
    <property type="protein sequence ID" value="EHO63091.1"/>
    <property type="molecule type" value="Genomic_DNA"/>
</dbReference>
<evidence type="ECO:0000313" key="2">
    <source>
        <dbReference type="EMBL" id="EHO63091.1"/>
    </source>
</evidence>
<keyword evidence="3" id="KW-1185">Reference proteome</keyword>
<organism evidence="2 3">
    <name type="scientific">Dialister succinatiphilus YIT 11850</name>
    <dbReference type="NCBI Taxonomy" id="742743"/>
    <lineage>
        <taxon>Bacteria</taxon>
        <taxon>Bacillati</taxon>
        <taxon>Bacillota</taxon>
        <taxon>Negativicutes</taxon>
        <taxon>Veillonellales</taxon>
        <taxon>Veillonellaceae</taxon>
        <taxon>Dialister</taxon>
    </lineage>
</organism>
<evidence type="ECO:0000313" key="3">
    <source>
        <dbReference type="Proteomes" id="UP000003277"/>
    </source>
</evidence>
<feature type="non-terminal residue" evidence="2">
    <location>
        <position position="1"/>
    </location>
</feature>
<name>H1D041_9FIRM</name>
<comment type="caution">
    <text evidence="2">The sequence shown here is derived from an EMBL/GenBank/DDBJ whole genome shotgun (WGS) entry which is preliminary data.</text>
</comment>
<sequence length="124" mass="13166">GNAYEVSVTGLAFCVIGLEKHYVDQPPPVAFPPLVPYGTKGGISFARQGGWPVFRRPQGGCMVFAAAGGIKNGAESAVPPQWNGTSYLPRAKALNPSGRRQPVPDRTLAAQGRKARRLAQPSRP</sequence>
<reference evidence="2 3" key="1">
    <citation type="submission" date="2011-11" db="EMBL/GenBank/DDBJ databases">
        <title>The Genome Sequence of Dialister succinatiphilus YIT 11850.</title>
        <authorList>
            <consortium name="The Broad Institute Genome Sequencing Platform"/>
            <person name="Earl A."/>
            <person name="Ward D."/>
            <person name="Feldgarden M."/>
            <person name="Gevers D."/>
            <person name="Morotomi M."/>
            <person name="Young S.K."/>
            <person name="Zeng Q."/>
            <person name="Gargeya S."/>
            <person name="Fitzgerald M."/>
            <person name="Haas B."/>
            <person name="Abouelleil A."/>
            <person name="Alvarado L."/>
            <person name="Arachchi H.M."/>
            <person name="Berlin A."/>
            <person name="Brown A."/>
            <person name="Chapman S.B."/>
            <person name="Dunbar C."/>
            <person name="Gearin G."/>
            <person name="Goldberg J."/>
            <person name="Griggs A."/>
            <person name="Gujja S."/>
            <person name="Heiman D."/>
            <person name="Howarth C."/>
            <person name="Lui A."/>
            <person name="MacDonald P.J.P."/>
            <person name="Montmayeur A."/>
            <person name="Murphy C."/>
            <person name="Neiman D."/>
            <person name="Pearson M."/>
            <person name="Priest M."/>
            <person name="Roberts A."/>
            <person name="Saif S."/>
            <person name="Shea T."/>
            <person name="Sisk P."/>
            <person name="Stolte C."/>
            <person name="Sykes S."/>
            <person name="Wortman J."/>
            <person name="Nusbaum C."/>
            <person name="Birren B."/>
        </authorList>
    </citation>
    <scope>NUCLEOTIDE SEQUENCE [LARGE SCALE GENOMIC DNA]</scope>
    <source>
        <strain evidence="2 3">YIT 11850</strain>
    </source>
</reference>
<feature type="region of interest" description="Disordered" evidence="1">
    <location>
        <begin position="87"/>
        <end position="124"/>
    </location>
</feature>
<dbReference type="STRING" id="742743.HMPREF9453_00979"/>
<dbReference type="HOGENOM" id="CLU_2008642_0_0_9"/>
<dbReference type="Proteomes" id="UP000003277">
    <property type="component" value="Unassembled WGS sequence"/>
</dbReference>
<gene>
    <name evidence="2" type="ORF">HMPREF9453_00979</name>
</gene>
<accession>H1D041</accession>
<evidence type="ECO:0000256" key="1">
    <source>
        <dbReference type="SAM" id="MobiDB-lite"/>
    </source>
</evidence>
<protein>
    <submittedName>
        <fullName evidence="2">Uncharacterized protein</fullName>
    </submittedName>
</protein>
<dbReference type="AlphaFoldDB" id="H1D041"/>